<protein>
    <submittedName>
        <fullName evidence="3">Uncharacterized protein</fullName>
    </submittedName>
</protein>
<feature type="compositionally biased region" description="Low complexity" evidence="1">
    <location>
        <begin position="107"/>
        <end position="118"/>
    </location>
</feature>
<proteinExistence type="predicted"/>
<feature type="compositionally biased region" description="Polar residues" evidence="1">
    <location>
        <begin position="60"/>
        <end position="99"/>
    </location>
</feature>
<dbReference type="WBParaSite" id="MhA1_Contig147.frz3.gene16">
    <property type="protein sequence ID" value="MhA1_Contig147.frz3.gene16"/>
    <property type="gene ID" value="MhA1_Contig147.frz3.gene16"/>
</dbReference>
<feature type="compositionally biased region" description="Polar residues" evidence="1">
    <location>
        <begin position="1"/>
        <end position="22"/>
    </location>
</feature>
<name>A0A1I8B6D8_MELHA</name>
<sequence>MSDQKLSSASTSDSKFPQNKHSSFLRRCSISDPRLDILPEKGFNPFNRVLSGLLDGSNPAFSLNKQTDSVESVNQDPHQQHSFSTSPPSRDNQQITQIQHQKEIATKKTPSSTSATPILRKSSTSIGALSPLQQNHFSTILEMAEDQGLTMSARQTQSTSFENKNEKNNRELATPRSATEMAAAGTPQKCNGSGFMRMFGSGGFLSKPLMHTEEENYRYIMALDR</sequence>
<dbReference type="Proteomes" id="UP000095281">
    <property type="component" value="Unplaced"/>
</dbReference>
<feature type="region of interest" description="Disordered" evidence="1">
    <location>
        <begin position="1"/>
        <end position="30"/>
    </location>
</feature>
<reference evidence="3" key="1">
    <citation type="submission" date="2016-11" db="UniProtKB">
        <authorList>
            <consortium name="WormBaseParasite"/>
        </authorList>
    </citation>
    <scope>IDENTIFICATION</scope>
</reference>
<organism evidence="2 3">
    <name type="scientific">Meloidogyne hapla</name>
    <name type="common">Root-knot nematode worm</name>
    <dbReference type="NCBI Taxonomy" id="6305"/>
    <lineage>
        <taxon>Eukaryota</taxon>
        <taxon>Metazoa</taxon>
        <taxon>Ecdysozoa</taxon>
        <taxon>Nematoda</taxon>
        <taxon>Chromadorea</taxon>
        <taxon>Rhabditida</taxon>
        <taxon>Tylenchina</taxon>
        <taxon>Tylenchomorpha</taxon>
        <taxon>Tylenchoidea</taxon>
        <taxon>Meloidogynidae</taxon>
        <taxon>Meloidogyninae</taxon>
        <taxon>Meloidogyne</taxon>
    </lineage>
</organism>
<evidence type="ECO:0000256" key="1">
    <source>
        <dbReference type="SAM" id="MobiDB-lite"/>
    </source>
</evidence>
<dbReference type="AlphaFoldDB" id="A0A1I8B6D8"/>
<accession>A0A1I8B6D8</accession>
<keyword evidence="2" id="KW-1185">Reference proteome</keyword>
<evidence type="ECO:0000313" key="2">
    <source>
        <dbReference type="Proteomes" id="UP000095281"/>
    </source>
</evidence>
<feature type="region of interest" description="Disordered" evidence="1">
    <location>
        <begin position="60"/>
        <end position="118"/>
    </location>
</feature>
<evidence type="ECO:0000313" key="3">
    <source>
        <dbReference type="WBParaSite" id="MhA1_Contig147.frz3.gene16"/>
    </source>
</evidence>
<feature type="compositionally biased region" description="Polar residues" evidence="1">
    <location>
        <begin position="149"/>
        <end position="162"/>
    </location>
</feature>
<feature type="region of interest" description="Disordered" evidence="1">
    <location>
        <begin position="148"/>
        <end position="187"/>
    </location>
</feature>